<dbReference type="Proteomes" id="UP000033947">
    <property type="component" value="Unassembled WGS sequence"/>
</dbReference>
<evidence type="ECO:0000313" key="2">
    <source>
        <dbReference type="Proteomes" id="UP000033947"/>
    </source>
</evidence>
<dbReference type="EMBL" id="LCBB01000004">
    <property type="protein sequence ID" value="KKS03238.1"/>
    <property type="molecule type" value="Genomic_DNA"/>
</dbReference>
<evidence type="ECO:0000313" key="1">
    <source>
        <dbReference type="EMBL" id="KKS03238.1"/>
    </source>
</evidence>
<comment type="caution">
    <text evidence="1">The sequence shown here is derived from an EMBL/GenBank/DDBJ whole genome shotgun (WGS) entry which is preliminary data.</text>
</comment>
<organism evidence="1 2">
    <name type="scientific">candidate division WWE3 bacterium GW2011_GWC2_41_23</name>
    <dbReference type="NCBI Taxonomy" id="1619123"/>
    <lineage>
        <taxon>Bacteria</taxon>
        <taxon>Katanobacteria</taxon>
    </lineage>
</organism>
<gene>
    <name evidence="1" type="ORF">UU55_C0004G0027</name>
</gene>
<name>A0A0G0YSA1_UNCKA</name>
<reference evidence="1 2" key="1">
    <citation type="journal article" date="2015" name="Nature">
        <title>rRNA introns, odd ribosomes, and small enigmatic genomes across a large radiation of phyla.</title>
        <authorList>
            <person name="Brown C.T."/>
            <person name="Hug L.A."/>
            <person name="Thomas B.C."/>
            <person name="Sharon I."/>
            <person name="Castelle C.J."/>
            <person name="Singh A."/>
            <person name="Wilkins M.J."/>
            <person name="Williams K.H."/>
            <person name="Banfield J.F."/>
        </authorList>
    </citation>
    <scope>NUCLEOTIDE SEQUENCE [LARGE SCALE GENOMIC DNA]</scope>
</reference>
<sequence length="68" mass="7871">MLPVQAVIEWKEIYKKTTGVDLSIEDATERANRMFRFLSNITKPKRSRKLKIFEGGDKDGKKTNSKKV</sequence>
<dbReference type="AlphaFoldDB" id="A0A0G0YSA1"/>
<accession>A0A0G0YSA1</accession>
<protein>
    <submittedName>
        <fullName evidence="1">Uncharacterized protein</fullName>
    </submittedName>
</protein>
<proteinExistence type="predicted"/>